<evidence type="ECO:0000313" key="1">
    <source>
        <dbReference type="EMBL" id="RKL24049.1"/>
    </source>
</evidence>
<name>A0A420S4C6_GIBIN</name>
<evidence type="ECO:0000313" key="2">
    <source>
        <dbReference type="Proteomes" id="UP000283569"/>
    </source>
</evidence>
<dbReference type="AlphaFoldDB" id="A0A420S4C6"/>
<gene>
    <name evidence="1" type="ORF">BFJ72_g14423</name>
</gene>
<accession>A0A420S4C6</accession>
<protein>
    <submittedName>
        <fullName evidence="1">Uncharacterized protein</fullName>
    </submittedName>
</protein>
<dbReference type="EMBL" id="MRDB01000105">
    <property type="protein sequence ID" value="RKL24049.1"/>
    <property type="molecule type" value="Genomic_DNA"/>
</dbReference>
<comment type="caution">
    <text evidence="1">The sequence shown here is derived from an EMBL/GenBank/DDBJ whole genome shotgun (WGS) entry which is preliminary data.</text>
</comment>
<reference evidence="1 2" key="1">
    <citation type="journal article" date="2018" name="Sci. Rep.">
        <title>Characterisation of pathogen-specific regions and novel effector candidates in Fusarium oxysporum f. sp. cepae.</title>
        <authorList>
            <person name="Armitage A.D."/>
            <person name="Taylor A."/>
            <person name="Sobczyk M.K."/>
            <person name="Baxter L."/>
            <person name="Greenfield B.P."/>
            <person name="Bates H.J."/>
            <person name="Wilson F."/>
            <person name="Jackson A.C."/>
            <person name="Ott S."/>
            <person name="Harrison R.J."/>
            <person name="Clarkson J.P."/>
        </authorList>
    </citation>
    <scope>NUCLEOTIDE SEQUENCE [LARGE SCALE GENOMIC DNA]</scope>
    <source>
        <strain evidence="1 2">Fp_A8</strain>
    </source>
</reference>
<dbReference type="Proteomes" id="UP000283569">
    <property type="component" value="Unassembled WGS sequence"/>
</dbReference>
<sequence length="111" mass="12225">MVAAWSVGRTAWSSTRFTHMEKESMSQLSNSDYAALVQELMCERDQLASRLEEQRDALEATTAYVELFTKDGVRKQPPAWAVNLAGDSDAQVMADRARSVLAMPSPVSSIA</sequence>
<organism evidence="1 2">
    <name type="scientific">Gibberella intermedia</name>
    <name type="common">Bulb rot disease fungus</name>
    <name type="synonym">Fusarium proliferatum</name>
    <dbReference type="NCBI Taxonomy" id="948311"/>
    <lineage>
        <taxon>Eukaryota</taxon>
        <taxon>Fungi</taxon>
        <taxon>Dikarya</taxon>
        <taxon>Ascomycota</taxon>
        <taxon>Pezizomycotina</taxon>
        <taxon>Sordariomycetes</taxon>
        <taxon>Hypocreomycetidae</taxon>
        <taxon>Hypocreales</taxon>
        <taxon>Nectriaceae</taxon>
        <taxon>Fusarium</taxon>
        <taxon>Fusarium fujikuroi species complex</taxon>
    </lineage>
</organism>
<proteinExistence type="predicted"/>